<evidence type="ECO:0000259" key="1">
    <source>
        <dbReference type="Pfam" id="PF06985"/>
    </source>
</evidence>
<evidence type="ECO:0000313" key="3">
    <source>
        <dbReference type="Proteomes" id="UP001281003"/>
    </source>
</evidence>
<feature type="domain" description="Heterokaryon incompatibility" evidence="1">
    <location>
        <begin position="241"/>
        <end position="387"/>
    </location>
</feature>
<sequence>MDQHAFDTSDPQHLAGFQRVTIPEKTDSIQAESSVNLCTRCAAMDFERIFDNDPADREAVPYVLPLGILKENSPCALCRFFYSMRYLEHLEKGSAAPEAYHLRMFFLGVDTEYWLQPWMIPPCKRDSPSSVLCVLPGLEPVAHDAFWRDIRSHHWIIPQFYPMENPFGPQRPRLSALPTPPTSINYPLLRAWYEQCDAHHNYCRGTRNARTNNEIHRASSEIRCIDVHERRVVPVRATDRYFALSYVWGKEIAQSANAGAGSSDGSRVLPAAIPKVIEDAILVVAGLGERYLWADLYCIDQDNEVDKHDQISNMDSIYESAHATIVAFSGADASVGLPGVSDQPRKPYPSEHLPPTFPLAAIRPSVVNCPSLTYSSVWLTRGWTYQEAVLSRRLLLFTDYQVEFICSTSVWHECMVPGVQSTHFENDERIHPGTRGHNWIQQIMPIRMQYTDGRFGQGWYELMEWFTAYSCRTLTYDSDALNAVKGLIARSSYFTYMGAPINNPVAPDSLDQFGTLALDEKTIGRMLLPFLRALRWRSNYYSLPLRRRYGFPSWSWLGWEGEISFIYGSDNGRVNVWITKEAPSSTFPTIQGSSESNALVPLVEVALEHMLKGDTNPTRVIPHWNNYLWIEGPVIAMRFEFYNREVWGKKVPNFRVREWSLRKLSPPPVREGLCGPSSRVAFHLLSPKDCERNPAFFNRIITEQWECILLMTSRENDSIRFQVIDLQPNLGQDGSSIDVEDCYTVVGLGWVDCDDADWVEDVFRDQTLVRRVKLG</sequence>
<dbReference type="InterPro" id="IPR010730">
    <property type="entry name" value="HET"/>
</dbReference>
<evidence type="ECO:0000313" key="2">
    <source>
        <dbReference type="EMBL" id="KAK3392373.1"/>
    </source>
</evidence>
<reference evidence="2" key="2">
    <citation type="submission" date="2023-07" db="EMBL/GenBank/DDBJ databases">
        <authorList>
            <consortium name="Lawrence Berkeley National Laboratory"/>
            <person name="Haridas S."/>
            <person name="Hensen N."/>
            <person name="Bonometti L."/>
            <person name="Westerberg I."/>
            <person name="Brannstrom I.O."/>
            <person name="Guillou S."/>
            <person name="Cros-Aarteil S."/>
            <person name="Calhoun S."/>
            <person name="Kuo A."/>
            <person name="Mondo S."/>
            <person name="Pangilinan J."/>
            <person name="Riley R."/>
            <person name="LaButti K."/>
            <person name="Andreopoulos B."/>
            <person name="Lipzen A."/>
            <person name="Chen C."/>
            <person name="Yanf M."/>
            <person name="Daum C."/>
            <person name="Ng V."/>
            <person name="Clum A."/>
            <person name="Steindorff A."/>
            <person name="Ohm R."/>
            <person name="Martin F."/>
            <person name="Silar P."/>
            <person name="Natvig D."/>
            <person name="Lalanne C."/>
            <person name="Gautier V."/>
            <person name="Ament-velasquez S.L."/>
            <person name="Kruys A."/>
            <person name="Hutchinson M.I."/>
            <person name="Powell A.J."/>
            <person name="Barry K."/>
            <person name="Miller A.N."/>
            <person name="Grigoriev I.V."/>
            <person name="Debuchy R."/>
            <person name="Gladieux P."/>
            <person name="Thoren M.H."/>
            <person name="Johannesson H."/>
        </authorList>
    </citation>
    <scope>NUCLEOTIDE SEQUENCE</scope>
    <source>
        <strain evidence="2">FGSC 1904</strain>
    </source>
</reference>
<proteinExistence type="predicted"/>
<dbReference type="PANTHER" id="PTHR33112:SF12">
    <property type="entry name" value="HETEROKARYON INCOMPATIBILITY DOMAIN-CONTAINING PROTEIN"/>
    <property type="match status" value="1"/>
</dbReference>
<dbReference type="PANTHER" id="PTHR33112">
    <property type="entry name" value="DOMAIN PROTEIN, PUTATIVE-RELATED"/>
    <property type="match status" value="1"/>
</dbReference>
<protein>
    <submittedName>
        <fullName evidence="2">Heterokaryon incompatibility protein-domain-containing protein</fullName>
    </submittedName>
</protein>
<dbReference type="Proteomes" id="UP001281003">
    <property type="component" value="Unassembled WGS sequence"/>
</dbReference>
<organism evidence="2 3">
    <name type="scientific">Sordaria brevicollis</name>
    <dbReference type="NCBI Taxonomy" id="83679"/>
    <lineage>
        <taxon>Eukaryota</taxon>
        <taxon>Fungi</taxon>
        <taxon>Dikarya</taxon>
        <taxon>Ascomycota</taxon>
        <taxon>Pezizomycotina</taxon>
        <taxon>Sordariomycetes</taxon>
        <taxon>Sordariomycetidae</taxon>
        <taxon>Sordariales</taxon>
        <taxon>Sordariaceae</taxon>
        <taxon>Sordaria</taxon>
    </lineage>
</organism>
<dbReference type="AlphaFoldDB" id="A0AAE0P2Q4"/>
<keyword evidence="3" id="KW-1185">Reference proteome</keyword>
<accession>A0AAE0P2Q4</accession>
<dbReference type="EMBL" id="JAUTDP010000011">
    <property type="protein sequence ID" value="KAK3392373.1"/>
    <property type="molecule type" value="Genomic_DNA"/>
</dbReference>
<reference evidence="2" key="1">
    <citation type="journal article" date="2023" name="Mol. Phylogenet. Evol.">
        <title>Genome-scale phylogeny and comparative genomics of the fungal order Sordariales.</title>
        <authorList>
            <person name="Hensen N."/>
            <person name="Bonometti L."/>
            <person name="Westerberg I."/>
            <person name="Brannstrom I.O."/>
            <person name="Guillou S."/>
            <person name="Cros-Aarteil S."/>
            <person name="Calhoun S."/>
            <person name="Haridas S."/>
            <person name="Kuo A."/>
            <person name="Mondo S."/>
            <person name="Pangilinan J."/>
            <person name="Riley R."/>
            <person name="LaButti K."/>
            <person name="Andreopoulos B."/>
            <person name="Lipzen A."/>
            <person name="Chen C."/>
            <person name="Yan M."/>
            <person name="Daum C."/>
            <person name="Ng V."/>
            <person name="Clum A."/>
            <person name="Steindorff A."/>
            <person name="Ohm R.A."/>
            <person name="Martin F."/>
            <person name="Silar P."/>
            <person name="Natvig D.O."/>
            <person name="Lalanne C."/>
            <person name="Gautier V."/>
            <person name="Ament-Velasquez S.L."/>
            <person name="Kruys A."/>
            <person name="Hutchinson M.I."/>
            <person name="Powell A.J."/>
            <person name="Barry K."/>
            <person name="Miller A.N."/>
            <person name="Grigoriev I.V."/>
            <person name="Debuchy R."/>
            <person name="Gladieux P."/>
            <person name="Hiltunen Thoren M."/>
            <person name="Johannesson H."/>
        </authorList>
    </citation>
    <scope>NUCLEOTIDE SEQUENCE</scope>
    <source>
        <strain evidence="2">FGSC 1904</strain>
    </source>
</reference>
<gene>
    <name evidence="2" type="ORF">B0T20DRAFT_472202</name>
</gene>
<name>A0AAE0P2Q4_SORBR</name>
<comment type="caution">
    <text evidence="2">The sequence shown here is derived from an EMBL/GenBank/DDBJ whole genome shotgun (WGS) entry which is preliminary data.</text>
</comment>
<dbReference type="Pfam" id="PF06985">
    <property type="entry name" value="HET"/>
    <property type="match status" value="1"/>
</dbReference>